<dbReference type="NCBIfam" id="TIGR00724">
    <property type="entry name" value="urea_amlyse_rel"/>
    <property type="match status" value="1"/>
</dbReference>
<evidence type="ECO:0000256" key="3">
    <source>
        <dbReference type="ARBA" id="ARBA00022840"/>
    </source>
</evidence>
<keyword evidence="1" id="KW-0547">Nucleotide-binding</keyword>
<proteinExistence type="predicted"/>
<dbReference type="InterPro" id="IPR003778">
    <property type="entry name" value="CT_A_B"/>
</dbReference>
<evidence type="ECO:0000256" key="2">
    <source>
        <dbReference type="ARBA" id="ARBA00022801"/>
    </source>
</evidence>
<evidence type="ECO:0000259" key="4">
    <source>
        <dbReference type="SMART" id="SM00797"/>
    </source>
</evidence>
<evidence type="ECO:0000313" key="5">
    <source>
        <dbReference type="EMBL" id="KIL52934.1"/>
    </source>
</evidence>
<reference evidence="5 6" key="1">
    <citation type="submission" date="2015-01" db="EMBL/GenBank/DDBJ databases">
        <title>Jeotgalibacillus campisalis genome sequencing.</title>
        <authorList>
            <person name="Goh K.M."/>
            <person name="Chan K.-G."/>
            <person name="Yaakop A.S."/>
            <person name="Ee R."/>
            <person name="Gan H.M."/>
            <person name="Chan C.S."/>
        </authorList>
    </citation>
    <scope>NUCLEOTIDE SEQUENCE [LARGE SCALE GENOMIC DNA]</scope>
    <source>
        <strain evidence="5 6">SF-57</strain>
    </source>
</reference>
<dbReference type="GO" id="GO:0005524">
    <property type="term" value="F:ATP binding"/>
    <property type="evidence" value="ECO:0007669"/>
    <property type="project" value="UniProtKB-KW"/>
</dbReference>
<dbReference type="SUPFAM" id="SSF50891">
    <property type="entry name" value="Cyclophilin-like"/>
    <property type="match status" value="1"/>
</dbReference>
<dbReference type="SMART" id="SM00797">
    <property type="entry name" value="AHS2"/>
    <property type="match status" value="1"/>
</dbReference>
<feature type="domain" description="Carboxyltransferase" evidence="4">
    <location>
        <begin position="23"/>
        <end position="318"/>
    </location>
</feature>
<dbReference type="GO" id="GO:0016787">
    <property type="term" value="F:hydrolase activity"/>
    <property type="evidence" value="ECO:0007669"/>
    <property type="project" value="UniProtKB-KW"/>
</dbReference>
<gene>
    <name evidence="5" type="ORF">KR50_02630</name>
</gene>
<dbReference type="InterPro" id="IPR052708">
    <property type="entry name" value="PxpC"/>
</dbReference>
<dbReference type="OrthoDB" id="9782422at2"/>
<keyword evidence="6" id="KW-1185">Reference proteome</keyword>
<dbReference type="Pfam" id="PF02626">
    <property type="entry name" value="CT_A_B"/>
    <property type="match status" value="1"/>
</dbReference>
<dbReference type="PANTHER" id="PTHR43309">
    <property type="entry name" value="5-OXOPROLINASE SUBUNIT C"/>
    <property type="match status" value="1"/>
</dbReference>
<organism evidence="5 6">
    <name type="scientific">Jeotgalibacillus campisalis</name>
    <dbReference type="NCBI Taxonomy" id="220754"/>
    <lineage>
        <taxon>Bacteria</taxon>
        <taxon>Bacillati</taxon>
        <taxon>Bacillota</taxon>
        <taxon>Bacilli</taxon>
        <taxon>Bacillales</taxon>
        <taxon>Caryophanaceae</taxon>
        <taxon>Jeotgalibacillus</taxon>
    </lineage>
</organism>
<dbReference type="EMBL" id="JXRR01000001">
    <property type="protein sequence ID" value="KIL52934.1"/>
    <property type="molecule type" value="Genomic_DNA"/>
</dbReference>
<accession>A0A0C2SG71</accession>
<dbReference type="Proteomes" id="UP000031972">
    <property type="component" value="Unassembled WGS sequence"/>
</dbReference>
<dbReference type="AlphaFoldDB" id="A0A0C2SG71"/>
<comment type="caution">
    <text evidence="5">The sequence shown here is derived from an EMBL/GenBank/DDBJ whole genome shotgun (WGS) entry which is preliminary data.</text>
</comment>
<evidence type="ECO:0000313" key="6">
    <source>
        <dbReference type="Proteomes" id="UP000031972"/>
    </source>
</evidence>
<name>A0A0C2SG71_9BACL</name>
<keyword evidence="3" id="KW-0067">ATP-binding</keyword>
<dbReference type="InterPro" id="IPR029000">
    <property type="entry name" value="Cyclophilin-like_dom_sf"/>
</dbReference>
<keyword evidence="2" id="KW-0378">Hydrolase</keyword>
<dbReference type="RefSeq" id="WP_041053811.1">
    <property type="nucleotide sequence ID" value="NZ_JXRR01000001.1"/>
</dbReference>
<evidence type="ECO:0000256" key="1">
    <source>
        <dbReference type="ARBA" id="ARBA00022741"/>
    </source>
</evidence>
<dbReference type="PATRIC" id="fig|220754.4.peg.268"/>
<dbReference type="Gene3D" id="2.40.100.10">
    <property type="entry name" value="Cyclophilin-like"/>
    <property type="match status" value="1"/>
</dbReference>
<protein>
    <recommendedName>
        <fullName evidence="4">Carboxyltransferase domain-containing protein</fullName>
    </recommendedName>
</protein>
<sequence length="333" mass="37155">MIRIIEPGLLSTIQDEGRHGFQQYGIITNGVMDPFALRIANYIVGNEKDEAGIEVTLTGPTIQFEESMLIAVCGADYSALIDNEPMPLWRPVLVQKGSTLHMKFSKKGCRAVIAVGGGLDIPAVMNSKSTYVRAGIGGFKGRALEKEDVLQIGPLSEQTKQIIHSLTKKGKTYMTSDWSISAAYLNDLYERETIRVMKGRQYDEFSESSRNEFWEETYKLSPQSDRMGFRLNGPVLERTVSEELLSEAVSFGTIQVPSDGEPIILLADRQTIGGYPKIGQVASIDLPVLAQKKPGESLRFEKISHTEAQESILKRERAIRELKWSIELKVRRG</sequence>
<dbReference type="PANTHER" id="PTHR43309:SF5">
    <property type="entry name" value="5-OXOPROLINASE SUBUNIT C"/>
    <property type="match status" value="1"/>
</dbReference>